<dbReference type="Pfam" id="PF12024">
    <property type="entry name" value="DUF3512"/>
    <property type="match status" value="1"/>
</dbReference>
<dbReference type="STRING" id="215250.A0A316YTE5"/>
<dbReference type="GeneID" id="37041954"/>
<feature type="region of interest" description="Disordered" evidence="1">
    <location>
        <begin position="1"/>
        <end position="205"/>
    </location>
</feature>
<keyword evidence="4" id="KW-1185">Reference proteome</keyword>
<feature type="compositionally biased region" description="Low complexity" evidence="1">
    <location>
        <begin position="355"/>
        <end position="368"/>
    </location>
</feature>
<feature type="compositionally biased region" description="Low complexity" evidence="1">
    <location>
        <begin position="800"/>
        <end position="861"/>
    </location>
</feature>
<feature type="compositionally biased region" description="Basic and acidic residues" evidence="1">
    <location>
        <begin position="777"/>
        <end position="787"/>
    </location>
</feature>
<evidence type="ECO:0000259" key="2">
    <source>
        <dbReference type="PROSITE" id="PS01159"/>
    </source>
</evidence>
<feature type="region of interest" description="Disordered" evidence="1">
    <location>
        <begin position="613"/>
        <end position="633"/>
    </location>
</feature>
<feature type="compositionally biased region" description="Gly residues" evidence="1">
    <location>
        <begin position="251"/>
        <end position="260"/>
    </location>
</feature>
<feature type="compositionally biased region" description="Polar residues" evidence="1">
    <location>
        <begin position="156"/>
        <end position="168"/>
    </location>
</feature>
<feature type="compositionally biased region" description="Low complexity" evidence="1">
    <location>
        <begin position="127"/>
        <end position="147"/>
    </location>
</feature>
<feature type="region of interest" description="Disordered" evidence="1">
    <location>
        <begin position="243"/>
        <end position="263"/>
    </location>
</feature>
<gene>
    <name evidence="3" type="ORF">FA10DRAFT_260746</name>
</gene>
<organism evidence="3 4">
    <name type="scientific">Acaromyces ingoldii</name>
    <dbReference type="NCBI Taxonomy" id="215250"/>
    <lineage>
        <taxon>Eukaryota</taxon>
        <taxon>Fungi</taxon>
        <taxon>Dikarya</taxon>
        <taxon>Basidiomycota</taxon>
        <taxon>Ustilaginomycotina</taxon>
        <taxon>Exobasidiomycetes</taxon>
        <taxon>Exobasidiales</taxon>
        <taxon>Cryptobasidiaceae</taxon>
        <taxon>Acaromyces</taxon>
    </lineage>
</organism>
<feature type="region of interest" description="Disordered" evidence="1">
    <location>
        <begin position="355"/>
        <end position="392"/>
    </location>
</feature>
<feature type="compositionally biased region" description="Basic and acidic residues" evidence="1">
    <location>
        <begin position="96"/>
        <end position="105"/>
    </location>
</feature>
<evidence type="ECO:0000313" key="4">
    <source>
        <dbReference type="Proteomes" id="UP000245768"/>
    </source>
</evidence>
<feature type="domain" description="WW" evidence="2">
    <location>
        <begin position="883"/>
        <end position="906"/>
    </location>
</feature>
<dbReference type="EMBL" id="KZ819636">
    <property type="protein sequence ID" value="PWN91015.1"/>
    <property type="molecule type" value="Genomic_DNA"/>
</dbReference>
<evidence type="ECO:0000313" key="3">
    <source>
        <dbReference type="EMBL" id="PWN91015.1"/>
    </source>
</evidence>
<evidence type="ECO:0000256" key="1">
    <source>
        <dbReference type="SAM" id="MobiDB-lite"/>
    </source>
</evidence>
<feature type="compositionally biased region" description="Basic and acidic residues" evidence="1">
    <location>
        <begin position="760"/>
        <end position="769"/>
    </location>
</feature>
<dbReference type="InterPro" id="IPR001202">
    <property type="entry name" value="WW_dom"/>
</dbReference>
<accession>A0A316YTE5</accession>
<name>A0A316YTE5_9BASI</name>
<dbReference type="InParanoid" id="A0A316YTE5"/>
<dbReference type="OrthoDB" id="21648at2759"/>
<dbReference type="AlphaFoldDB" id="A0A316YTE5"/>
<dbReference type="InterPro" id="IPR021900">
    <property type="entry name" value="DUF3512"/>
</dbReference>
<dbReference type="Proteomes" id="UP000245768">
    <property type="component" value="Unassembled WGS sequence"/>
</dbReference>
<dbReference type="RefSeq" id="XP_025378213.1">
    <property type="nucleotide sequence ID" value="XM_025520038.1"/>
</dbReference>
<reference evidence="3 4" key="1">
    <citation type="journal article" date="2018" name="Mol. Biol. Evol.">
        <title>Broad Genomic Sampling Reveals a Smut Pathogenic Ancestry of the Fungal Clade Ustilaginomycotina.</title>
        <authorList>
            <person name="Kijpornyongpan T."/>
            <person name="Mondo S.J."/>
            <person name="Barry K."/>
            <person name="Sandor L."/>
            <person name="Lee J."/>
            <person name="Lipzen A."/>
            <person name="Pangilinan J."/>
            <person name="LaButti K."/>
            <person name="Hainaut M."/>
            <person name="Henrissat B."/>
            <person name="Grigoriev I.V."/>
            <person name="Spatafora J.W."/>
            <person name="Aime M.C."/>
        </authorList>
    </citation>
    <scope>NUCLEOTIDE SEQUENCE [LARGE SCALE GENOMIC DNA]</scope>
    <source>
        <strain evidence="3 4">MCA 4198</strain>
    </source>
</reference>
<protein>
    <recommendedName>
        <fullName evidence="2">WW domain-containing protein</fullName>
    </recommendedName>
</protein>
<proteinExistence type="predicted"/>
<feature type="compositionally biased region" description="Low complexity" evidence="1">
    <location>
        <begin position="883"/>
        <end position="904"/>
    </location>
</feature>
<dbReference type="PROSITE" id="PS01159">
    <property type="entry name" value="WW_DOMAIN_1"/>
    <property type="match status" value="1"/>
</dbReference>
<feature type="compositionally biased region" description="Acidic residues" evidence="1">
    <location>
        <begin position="378"/>
        <end position="387"/>
    </location>
</feature>
<sequence>MLRRSARARVPAADPDSITTSPNAGAGSSPGSSSRLSPSPNKRKRSAASPDGSPTTTTMTTTNADDAKRSPSSPPLKSRKVILSTRSSRARLAGRRSGEADDEQPHSPPSSARNNSHPADGHKHGEASQQAASAFASASASVSASVSNGAGEHMHQQQQTTGPSSTKTSARDLDLDVEPLQGLSQQQAGESKNKVGEVEEDGDDDAWRHLDDLTVEADVRDKLTTVMEAYFGDLMASKVEVPAPDARSTRGSGGGGGGGHVATTTTTLRDVVRAKEVKLKTIRNHLLRVREPLVSAQSARALLSGSHVGPGRDRVEADRRTLSQIGLLLGVVDEVAASLRQARRDDDLAAVAAAATGTAPTAAAATAASKRDTVKKEEEEDDGGVFDDLDRPPREARYALHMRLPGGDYYTNAVSLQPSEALELDTGHANLVSVVHPAPPAAPVPTLGQRLAKSQPQVAARAARFERQRRERANEAKATPVSHLYYGPYASFAPAYDSFDGTMGLAASCALWRSRYEDRQLLRRMARDAPPPPFELGSAEEGEEGIDELVASLGDDVDADGLLRSFYRQLDDSAAADVDEALARNEALLVLLDEMQQQRIERAFADDMLASRDARDKGHHSRATVAADKSHPSHEEQEVAGALVASLAHLVARRPRTPQGSLVLPREELLRRATSSALVDPALVDGRGSAGYWGIIDDASYVQPPSTSTSGSSSRRSMPSSSRRGPPAIRDNETVQLTREAEAKAVAASQHKGAPCLGSTRDRGRELLERVAATRAYSDKDHPHDRPQPTPPKKLPTAPPGSQGAAKAAAGQSPYPQQQQQQQQQPQQPQQPQQQQSQQSQHPAYRQQQPAAATPTTRPTQSYATTTPGMVNGVSPRPPPTGWTPQQQQQAPYYQRSSSNSSWSTPAAQPQRMAYGATPPQR</sequence>
<feature type="region of interest" description="Disordered" evidence="1">
    <location>
        <begin position="699"/>
        <end position="922"/>
    </location>
</feature>
<feature type="compositionally biased region" description="Low complexity" evidence="1">
    <location>
        <begin position="21"/>
        <end position="40"/>
    </location>
</feature>
<feature type="compositionally biased region" description="Pro residues" evidence="1">
    <location>
        <begin position="788"/>
        <end position="799"/>
    </location>
</feature>
<feature type="compositionally biased region" description="Low complexity" evidence="1">
    <location>
        <begin position="704"/>
        <end position="727"/>
    </location>
</feature>